<organism evidence="1 3">
    <name type="scientific">Rotaria magnacalcarata</name>
    <dbReference type="NCBI Taxonomy" id="392030"/>
    <lineage>
        <taxon>Eukaryota</taxon>
        <taxon>Metazoa</taxon>
        <taxon>Spiralia</taxon>
        <taxon>Gnathifera</taxon>
        <taxon>Rotifera</taxon>
        <taxon>Eurotatoria</taxon>
        <taxon>Bdelloidea</taxon>
        <taxon>Philodinida</taxon>
        <taxon>Philodinidae</taxon>
        <taxon>Rotaria</taxon>
    </lineage>
</organism>
<protein>
    <submittedName>
        <fullName evidence="1">Uncharacterized protein</fullName>
    </submittedName>
</protein>
<evidence type="ECO:0000313" key="2">
    <source>
        <dbReference type="EMBL" id="CAF4944241.1"/>
    </source>
</evidence>
<feature type="non-terminal residue" evidence="1">
    <location>
        <position position="1"/>
    </location>
</feature>
<dbReference type="EMBL" id="CAJOBJ010188311">
    <property type="protein sequence ID" value="CAF4944241.1"/>
    <property type="molecule type" value="Genomic_DNA"/>
</dbReference>
<proteinExistence type="predicted"/>
<evidence type="ECO:0000313" key="3">
    <source>
        <dbReference type="Proteomes" id="UP000681967"/>
    </source>
</evidence>
<reference evidence="1" key="1">
    <citation type="submission" date="2021-02" db="EMBL/GenBank/DDBJ databases">
        <authorList>
            <person name="Nowell W R."/>
        </authorList>
    </citation>
    <scope>NUCLEOTIDE SEQUENCE</scope>
</reference>
<sequence>MATTFLDQIGLSSSKATATIKGLCLAFLGLLCKFFPEHMRKYADPLLLSQYLKYLH</sequence>
<dbReference type="EMBL" id="CAJOBH010112764">
    <property type="protein sequence ID" value="CAF4669905.1"/>
    <property type="molecule type" value="Genomic_DNA"/>
</dbReference>
<dbReference type="Proteomes" id="UP000681720">
    <property type="component" value="Unassembled WGS sequence"/>
</dbReference>
<name>A0A8S2ZZR7_9BILA</name>
<dbReference type="Proteomes" id="UP000681967">
    <property type="component" value="Unassembled WGS sequence"/>
</dbReference>
<comment type="caution">
    <text evidence="1">The sequence shown here is derived from an EMBL/GenBank/DDBJ whole genome shotgun (WGS) entry which is preliminary data.</text>
</comment>
<dbReference type="AlphaFoldDB" id="A0A8S2ZZR7"/>
<evidence type="ECO:0000313" key="1">
    <source>
        <dbReference type="EMBL" id="CAF4669905.1"/>
    </source>
</evidence>
<gene>
    <name evidence="1" type="ORF">BYL167_LOCUS42928</name>
    <name evidence="2" type="ORF">GIL414_LOCUS53981</name>
</gene>
<accession>A0A8S2ZZR7</accession>